<dbReference type="InterPro" id="IPR001279">
    <property type="entry name" value="Metallo-B-lactamas"/>
</dbReference>
<dbReference type="PANTHER" id="PTHR42978:SF6">
    <property type="entry name" value="QUORUM-QUENCHING LACTONASE YTNP-RELATED"/>
    <property type="match status" value="1"/>
</dbReference>
<dbReference type="Gene3D" id="3.60.15.10">
    <property type="entry name" value="Ribonuclease Z/Hydroxyacylglutathione hydrolase-like"/>
    <property type="match status" value="1"/>
</dbReference>
<keyword evidence="7" id="KW-1185">Reference proteome</keyword>
<proteinExistence type="inferred from homology"/>
<comment type="similarity">
    <text evidence="1">Belongs to the metallo-beta-lactamase superfamily.</text>
</comment>
<dbReference type="SMART" id="SM00849">
    <property type="entry name" value="Lactamase_B"/>
    <property type="match status" value="1"/>
</dbReference>
<dbReference type="EMBL" id="CP137744">
    <property type="protein sequence ID" value="WOZ79538.1"/>
    <property type="molecule type" value="Genomic_DNA"/>
</dbReference>
<organism evidence="6 7">
    <name type="scientific">Kosakonia sacchari</name>
    <dbReference type="NCBI Taxonomy" id="1158459"/>
    <lineage>
        <taxon>Bacteria</taxon>
        <taxon>Pseudomonadati</taxon>
        <taxon>Pseudomonadota</taxon>
        <taxon>Gammaproteobacteria</taxon>
        <taxon>Enterobacterales</taxon>
        <taxon>Enterobacteriaceae</taxon>
        <taxon>Kosakonia</taxon>
    </lineage>
</organism>
<dbReference type="Proteomes" id="UP001302368">
    <property type="component" value="Chromosome"/>
</dbReference>
<evidence type="ECO:0000313" key="6">
    <source>
        <dbReference type="EMBL" id="WOZ79538.1"/>
    </source>
</evidence>
<sequence length="287" mass="31192">MMTSRTLEQTPAIKRLQLQDITVTILSDGYLEGDFTLLKGIETDHAEALLTANSVSPLPHMNINAFVVETAGHTILIDSGTGMPDGASGELPAALAAAGIDPLCIDTILLTHGHRDHIGGLAGPQQAPVFSNVQRLFVHEKELAFWRDETLYASAPEGLKRSYDIARNAFSAYDDRLVTFKQEDLLPGIQAVPLFGHTPGHSGFLLGNEKDALLIWGDIVHFPHIQIARPDVSIAYDRDPVLAAKTRCALLDRVATDNIAVCGMHFNFPTTAKLSRSGKSYALHYAM</sequence>
<feature type="domain" description="Metallo-beta-lactamase" evidence="5">
    <location>
        <begin position="62"/>
        <end position="265"/>
    </location>
</feature>
<dbReference type="Pfam" id="PF00753">
    <property type="entry name" value="Lactamase_B"/>
    <property type="match status" value="1"/>
</dbReference>
<dbReference type="SUPFAM" id="SSF56281">
    <property type="entry name" value="Metallo-hydrolase/oxidoreductase"/>
    <property type="match status" value="1"/>
</dbReference>
<dbReference type="RefSeq" id="WP_305735960.1">
    <property type="nucleotide sequence ID" value="NZ_CP137744.1"/>
</dbReference>
<dbReference type="InterPro" id="IPR051013">
    <property type="entry name" value="MBL_superfamily_lactonases"/>
</dbReference>
<keyword evidence="3" id="KW-0378">Hydrolase</keyword>
<evidence type="ECO:0000256" key="2">
    <source>
        <dbReference type="ARBA" id="ARBA00022723"/>
    </source>
</evidence>
<evidence type="ECO:0000256" key="1">
    <source>
        <dbReference type="ARBA" id="ARBA00007749"/>
    </source>
</evidence>
<evidence type="ECO:0000256" key="4">
    <source>
        <dbReference type="ARBA" id="ARBA00022833"/>
    </source>
</evidence>
<dbReference type="CDD" id="cd07720">
    <property type="entry name" value="OPHC2-like_MBL-fold"/>
    <property type="match status" value="1"/>
</dbReference>
<reference evidence="6 7" key="1">
    <citation type="submission" date="2023-10" db="EMBL/GenBank/DDBJ databases">
        <title>Genome sequencing of the isolated polysaccharide-producing bacterium Kosakonia sacchari KS2022.</title>
        <authorList>
            <person name="Yi X."/>
        </authorList>
    </citation>
    <scope>NUCLEOTIDE SEQUENCE [LARGE SCALE GENOMIC DNA]</scope>
    <source>
        <strain evidence="6 7">KS2022</strain>
    </source>
</reference>
<protein>
    <submittedName>
        <fullName evidence="6">MBL fold metallo-hydrolase</fullName>
    </submittedName>
</protein>
<accession>A0ABZ0MVK8</accession>
<dbReference type="PANTHER" id="PTHR42978">
    <property type="entry name" value="QUORUM-QUENCHING LACTONASE YTNP-RELATED-RELATED"/>
    <property type="match status" value="1"/>
</dbReference>
<name>A0ABZ0MVK8_9ENTR</name>
<evidence type="ECO:0000256" key="3">
    <source>
        <dbReference type="ARBA" id="ARBA00022801"/>
    </source>
</evidence>
<gene>
    <name evidence="6" type="ORF">Q8Y70_11010</name>
</gene>
<evidence type="ECO:0000259" key="5">
    <source>
        <dbReference type="SMART" id="SM00849"/>
    </source>
</evidence>
<keyword evidence="4" id="KW-0862">Zinc</keyword>
<dbReference type="InterPro" id="IPR036866">
    <property type="entry name" value="RibonucZ/Hydroxyglut_hydro"/>
</dbReference>
<evidence type="ECO:0000313" key="7">
    <source>
        <dbReference type="Proteomes" id="UP001302368"/>
    </source>
</evidence>
<keyword evidence="2" id="KW-0479">Metal-binding</keyword>